<proteinExistence type="predicted"/>
<reference evidence="8" key="1">
    <citation type="journal article" date="2019" name="Int. J. Syst. Evol. Microbiol.">
        <title>The Global Catalogue of Microorganisms (GCM) 10K type strain sequencing project: providing services to taxonomists for standard genome sequencing and annotation.</title>
        <authorList>
            <consortium name="The Broad Institute Genomics Platform"/>
            <consortium name="The Broad Institute Genome Sequencing Center for Infectious Disease"/>
            <person name="Wu L."/>
            <person name="Ma J."/>
        </authorList>
    </citation>
    <scope>NUCLEOTIDE SEQUENCE [LARGE SCALE GENOMIC DNA]</scope>
    <source>
        <strain evidence="8">CCUG 53762</strain>
    </source>
</reference>
<keyword evidence="5 6" id="KW-0472">Membrane</keyword>
<name>A0ABW4I7K4_9SPHI</name>
<feature type="transmembrane region" description="Helical" evidence="6">
    <location>
        <begin position="83"/>
        <end position="105"/>
    </location>
</feature>
<organism evidence="7 8">
    <name type="scientific">Pseudopedobacter beijingensis</name>
    <dbReference type="NCBI Taxonomy" id="1207056"/>
    <lineage>
        <taxon>Bacteria</taxon>
        <taxon>Pseudomonadati</taxon>
        <taxon>Bacteroidota</taxon>
        <taxon>Sphingobacteriia</taxon>
        <taxon>Sphingobacteriales</taxon>
        <taxon>Sphingobacteriaceae</taxon>
        <taxon>Pseudopedobacter</taxon>
    </lineage>
</organism>
<gene>
    <name evidence="7" type="ORF">ACFSAH_02495</name>
</gene>
<feature type="transmembrane region" description="Helical" evidence="6">
    <location>
        <begin position="22"/>
        <end position="43"/>
    </location>
</feature>
<keyword evidence="2" id="KW-1003">Cell membrane</keyword>
<evidence type="ECO:0000256" key="4">
    <source>
        <dbReference type="ARBA" id="ARBA00022989"/>
    </source>
</evidence>
<dbReference type="RefSeq" id="WP_379661112.1">
    <property type="nucleotide sequence ID" value="NZ_JBHUDG010000003.1"/>
</dbReference>
<sequence>MSSQDTHLAHAEDHGEMTKGRIWKVFFILLFLTLIEFLIALGFVHHWQILAKGAFVNAVYIVLTLMKAYYIIAYFMHLKFEKPSLIISIAVSFVFIIYFIILLLVEGGYMHHIKAIFH</sequence>
<keyword evidence="3 6" id="KW-0812">Transmembrane</keyword>
<evidence type="ECO:0000256" key="5">
    <source>
        <dbReference type="ARBA" id="ARBA00023136"/>
    </source>
</evidence>
<evidence type="ECO:0000256" key="1">
    <source>
        <dbReference type="ARBA" id="ARBA00004651"/>
    </source>
</evidence>
<evidence type="ECO:0000256" key="3">
    <source>
        <dbReference type="ARBA" id="ARBA00022692"/>
    </source>
</evidence>
<accession>A0ABW4I7K4</accession>
<dbReference type="Pfam" id="PF03626">
    <property type="entry name" value="COX4_pro"/>
    <property type="match status" value="1"/>
</dbReference>
<protein>
    <submittedName>
        <fullName evidence="7">Cytochrome C oxidase subunit IV family protein</fullName>
    </submittedName>
</protein>
<keyword evidence="8" id="KW-1185">Reference proteome</keyword>
<comment type="subcellular location">
    <subcellularLocation>
        <location evidence="1">Cell membrane</location>
        <topology evidence="1">Multi-pass membrane protein</topology>
    </subcellularLocation>
</comment>
<dbReference type="InterPro" id="IPR005171">
    <property type="entry name" value="Cyt_c_oxidase_su4_prok"/>
</dbReference>
<evidence type="ECO:0000256" key="2">
    <source>
        <dbReference type="ARBA" id="ARBA00022475"/>
    </source>
</evidence>
<evidence type="ECO:0000313" key="8">
    <source>
        <dbReference type="Proteomes" id="UP001597118"/>
    </source>
</evidence>
<feature type="transmembrane region" description="Helical" evidence="6">
    <location>
        <begin position="55"/>
        <end position="77"/>
    </location>
</feature>
<evidence type="ECO:0000313" key="7">
    <source>
        <dbReference type="EMBL" id="MFD1628726.1"/>
    </source>
</evidence>
<dbReference type="EMBL" id="JBHUDG010000003">
    <property type="protein sequence ID" value="MFD1628726.1"/>
    <property type="molecule type" value="Genomic_DNA"/>
</dbReference>
<comment type="caution">
    <text evidence="7">The sequence shown here is derived from an EMBL/GenBank/DDBJ whole genome shotgun (WGS) entry which is preliminary data.</text>
</comment>
<dbReference type="Proteomes" id="UP001597118">
    <property type="component" value="Unassembled WGS sequence"/>
</dbReference>
<evidence type="ECO:0000256" key="6">
    <source>
        <dbReference type="SAM" id="Phobius"/>
    </source>
</evidence>
<keyword evidence="4 6" id="KW-1133">Transmembrane helix</keyword>